<proteinExistence type="predicted"/>
<dbReference type="PANTHER" id="PTHR30154:SF17">
    <property type="entry name" value="DNA-BINDING TRANSCRIPTIONAL ACTIVATOR DECR"/>
    <property type="match status" value="1"/>
</dbReference>
<reference evidence="5 6" key="1">
    <citation type="submission" date="2016-10" db="EMBL/GenBank/DDBJ databases">
        <authorList>
            <person name="de Groot N.N."/>
        </authorList>
    </citation>
    <scope>NUCLEOTIDE SEQUENCE [LARGE SCALE GENOMIC DNA]</scope>
    <source>
        <strain evidence="5 6">CGMCC 1.9157</strain>
    </source>
</reference>
<dbReference type="InterPro" id="IPR019887">
    <property type="entry name" value="Tscrpt_reg_AsnC/Lrp_C"/>
</dbReference>
<dbReference type="Gene3D" id="3.30.70.920">
    <property type="match status" value="1"/>
</dbReference>
<dbReference type="EMBL" id="FOVR01000001">
    <property type="protein sequence ID" value="SFN66073.1"/>
    <property type="molecule type" value="Genomic_DNA"/>
</dbReference>
<dbReference type="SUPFAM" id="SSF54909">
    <property type="entry name" value="Dimeric alpha+beta barrel"/>
    <property type="match status" value="1"/>
</dbReference>
<dbReference type="Pfam" id="PF01037">
    <property type="entry name" value="AsnC_trans_reg"/>
    <property type="match status" value="1"/>
</dbReference>
<organism evidence="5 6">
    <name type="scientific">Cohaesibacter marisflavi</name>
    <dbReference type="NCBI Taxonomy" id="655353"/>
    <lineage>
        <taxon>Bacteria</taxon>
        <taxon>Pseudomonadati</taxon>
        <taxon>Pseudomonadota</taxon>
        <taxon>Alphaproteobacteria</taxon>
        <taxon>Hyphomicrobiales</taxon>
        <taxon>Cohaesibacteraceae</taxon>
    </lineage>
</organism>
<dbReference type="Proteomes" id="UP000199236">
    <property type="component" value="Unassembled WGS sequence"/>
</dbReference>
<evidence type="ECO:0000256" key="1">
    <source>
        <dbReference type="ARBA" id="ARBA00023015"/>
    </source>
</evidence>
<dbReference type="PRINTS" id="PR00033">
    <property type="entry name" value="HTHASNC"/>
</dbReference>
<dbReference type="InterPro" id="IPR036388">
    <property type="entry name" value="WH-like_DNA-bd_sf"/>
</dbReference>
<gene>
    <name evidence="5" type="ORF">SAMN04488056_101616</name>
</gene>
<evidence type="ECO:0000256" key="2">
    <source>
        <dbReference type="ARBA" id="ARBA00023125"/>
    </source>
</evidence>
<dbReference type="InterPro" id="IPR019888">
    <property type="entry name" value="Tscrpt_reg_AsnC-like"/>
</dbReference>
<dbReference type="Gene3D" id="1.10.10.10">
    <property type="entry name" value="Winged helix-like DNA-binding domain superfamily/Winged helix DNA-binding domain"/>
    <property type="match status" value="1"/>
</dbReference>
<feature type="domain" description="HTH asnC-type" evidence="4">
    <location>
        <begin position="2"/>
        <end position="63"/>
    </location>
</feature>
<dbReference type="RefSeq" id="WP_090068688.1">
    <property type="nucleotide sequence ID" value="NZ_FOVR01000001.1"/>
</dbReference>
<dbReference type="GO" id="GO:0006355">
    <property type="term" value="P:regulation of DNA-templated transcription"/>
    <property type="evidence" value="ECO:0007669"/>
    <property type="project" value="UniProtKB-ARBA"/>
</dbReference>
<keyword evidence="3" id="KW-0804">Transcription</keyword>
<evidence type="ECO:0000259" key="4">
    <source>
        <dbReference type="PROSITE" id="PS50956"/>
    </source>
</evidence>
<dbReference type="SUPFAM" id="SSF46785">
    <property type="entry name" value="Winged helix' DNA-binding domain"/>
    <property type="match status" value="1"/>
</dbReference>
<dbReference type="InterPro" id="IPR011008">
    <property type="entry name" value="Dimeric_a/b-barrel"/>
</dbReference>
<dbReference type="SMART" id="SM00344">
    <property type="entry name" value="HTH_ASNC"/>
    <property type="match status" value="1"/>
</dbReference>
<name>A0A1I5AUG1_9HYPH</name>
<evidence type="ECO:0000313" key="5">
    <source>
        <dbReference type="EMBL" id="SFN66073.1"/>
    </source>
</evidence>
<dbReference type="InterPro" id="IPR019885">
    <property type="entry name" value="Tscrpt_reg_HTH_AsnC-type_CS"/>
</dbReference>
<dbReference type="PANTHER" id="PTHR30154">
    <property type="entry name" value="LEUCINE-RESPONSIVE REGULATORY PROTEIN"/>
    <property type="match status" value="1"/>
</dbReference>
<dbReference type="OrthoDB" id="7847328at2"/>
<dbReference type="GO" id="GO:0043200">
    <property type="term" value="P:response to amino acid"/>
    <property type="evidence" value="ECO:0007669"/>
    <property type="project" value="TreeGrafter"/>
</dbReference>
<keyword evidence="1" id="KW-0805">Transcription regulation</keyword>
<accession>A0A1I5AUG1</accession>
<dbReference type="GO" id="GO:0043565">
    <property type="term" value="F:sequence-specific DNA binding"/>
    <property type="evidence" value="ECO:0007669"/>
    <property type="project" value="InterPro"/>
</dbReference>
<keyword evidence="6" id="KW-1185">Reference proteome</keyword>
<protein>
    <submittedName>
        <fullName evidence="5">Lrp/AsnC family transcriptional regulator</fullName>
    </submittedName>
</protein>
<dbReference type="GO" id="GO:0005829">
    <property type="term" value="C:cytosol"/>
    <property type="evidence" value="ECO:0007669"/>
    <property type="project" value="TreeGrafter"/>
</dbReference>
<dbReference type="STRING" id="655353.SAMN04488056_101616"/>
<evidence type="ECO:0000313" key="6">
    <source>
        <dbReference type="Proteomes" id="UP000199236"/>
    </source>
</evidence>
<dbReference type="InterPro" id="IPR011991">
    <property type="entry name" value="ArsR-like_HTH"/>
</dbReference>
<dbReference type="Pfam" id="PF13404">
    <property type="entry name" value="HTH_AsnC-type"/>
    <property type="match status" value="1"/>
</dbReference>
<dbReference type="PROSITE" id="PS00519">
    <property type="entry name" value="HTH_ASNC_1"/>
    <property type="match status" value="1"/>
</dbReference>
<dbReference type="CDD" id="cd00090">
    <property type="entry name" value="HTH_ARSR"/>
    <property type="match status" value="1"/>
</dbReference>
<evidence type="ECO:0000256" key="3">
    <source>
        <dbReference type="ARBA" id="ARBA00023163"/>
    </source>
</evidence>
<keyword evidence="2" id="KW-0238">DNA-binding</keyword>
<dbReference type="InterPro" id="IPR036390">
    <property type="entry name" value="WH_DNA-bd_sf"/>
</dbReference>
<sequence length="159" mass="18370">MLDRLDRRILQILQEDATMPVAEIGRRVGLSTTPCWRRIQKMEEEGVITGRVVLLDPDKVNTRVTAFVAVTTNEHSSDWLKRFADVIRDFPEVVEFYRMAGQVDYLLRVVVPDIDAYDAFYKKLIARIEVGDISTTFAMEQIKYTTALPLNYLPDKESR</sequence>
<dbReference type="AlphaFoldDB" id="A0A1I5AUG1"/>
<dbReference type="InterPro" id="IPR000485">
    <property type="entry name" value="AsnC-type_HTH_dom"/>
</dbReference>
<dbReference type="PROSITE" id="PS50956">
    <property type="entry name" value="HTH_ASNC_2"/>
    <property type="match status" value="1"/>
</dbReference>